<dbReference type="PANTHER" id="PTHR47510:SF3">
    <property type="entry name" value="ENDO_EXONUCLEASE_PHOSPHATASE DOMAIN-CONTAINING PROTEIN"/>
    <property type="match status" value="1"/>
</dbReference>
<reference evidence="3" key="1">
    <citation type="submission" date="2025-08" db="UniProtKB">
        <authorList>
            <consortium name="Ensembl"/>
        </authorList>
    </citation>
    <scope>IDENTIFICATION</scope>
</reference>
<accession>A0A674B8A9</accession>
<organism evidence="3 4">
    <name type="scientific">Salmo trutta</name>
    <name type="common">Brown trout</name>
    <dbReference type="NCBI Taxonomy" id="8032"/>
    <lineage>
        <taxon>Eukaryota</taxon>
        <taxon>Metazoa</taxon>
        <taxon>Chordata</taxon>
        <taxon>Craniata</taxon>
        <taxon>Vertebrata</taxon>
        <taxon>Euteleostomi</taxon>
        <taxon>Actinopterygii</taxon>
        <taxon>Neopterygii</taxon>
        <taxon>Teleostei</taxon>
        <taxon>Protacanthopterygii</taxon>
        <taxon>Salmoniformes</taxon>
        <taxon>Salmonidae</taxon>
        <taxon>Salmoninae</taxon>
        <taxon>Salmo</taxon>
    </lineage>
</organism>
<dbReference type="InParanoid" id="A0A674B8A9"/>
<evidence type="ECO:0000313" key="4">
    <source>
        <dbReference type="Proteomes" id="UP000472277"/>
    </source>
</evidence>
<evidence type="ECO:0000313" key="3">
    <source>
        <dbReference type="Ensembl" id="ENSSTUP00000067704.1"/>
    </source>
</evidence>
<evidence type="ECO:0000256" key="1">
    <source>
        <dbReference type="ARBA" id="ARBA00022514"/>
    </source>
</evidence>
<protein>
    <recommendedName>
        <fullName evidence="2">Chemokine interleukin-8-like domain-containing protein</fullName>
    </recommendedName>
</protein>
<keyword evidence="4" id="KW-1185">Reference proteome</keyword>
<dbReference type="GeneTree" id="ENSGT01020000230367"/>
<dbReference type="PANTHER" id="PTHR47510">
    <property type="entry name" value="REVERSE TRANSCRIPTASE DOMAIN-CONTAINING PROTEIN"/>
    <property type="match status" value="1"/>
</dbReference>
<sequence length="151" mass="17023">MLSAADVSKTLRQVNIHKAAGPDGLPECVLRACADQLASVFTDIFNLSLYESVIPTCFKQTTIVHVPKNTKVTCLNDYRPVALTSVAMKCFERLYQRRIPKQLIVAYEMTRSDCTHKGVMLITKKNYPICANPDEPLIDRIMKAIDESKFK</sequence>
<dbReference type="GO" id="GO:0005615">
    <property type="term" value="C:extracellular space"/>
    <property type="evidence" value="ECO:0007669"/>
    <property type="project" value="UniProtKB-KW"/>
</dbReference>
<dbReference type="SMART" id="SM00199">
    <property type="entry name" value="SCY"/>
    <property type="match status" value="1"/>
</dbReference>
<dbReference type="InterPro" id="IPR036048">
    <property type="entry name" value="Interleukin_8-like_sf"/>
</dbReference>
<dbReference type="OMA" id="IRIEEVC"/>
<reference evidence="3" key="2">
    <citation type="submission" date="2025-09" db="UniProtKB">
        <authorList>
            <consortium name="Ensembl"/>
        </authorList>
    </citation>
    <scope>IDENTIFICATION</scope>
</reference>
<dbReference type="GO" id="GO:0006955">
    <property type="term" value="P:immune response"/>
    <property type="evidence" value="ECO:0007669"/>
    <property type="project" value="InterPro"/>
</dbReference>
<dbReference type="Pfam" id="PF00048">
    <property type="entry name" value="IL8"/>
    <property type="match status" value="1"/>
</dbReference>
<dbReference type="SUPFAM" id="SSF54117">
    <property type="entry name" value="Interleukin 8-like chemokines"/>
    <property type="match status" value="1"/>
</dbReference>
<dbReference type="Ensembl" id="ENSSTUT00000071795.1">
    <property type="protein sequence ID" value="ENSSTUP00000067704.1"/>
    <property type="gene ID" value="ENSSTUG00000029612.1"/>
</dbReference>
<dbReference type="InterPro" id="IPR001811">
    <property type="entry name" value="Chemokine_IL8-like_dom"/>
</dbReference>
<dbReference type="GO" id="GO:0008009">
    <property type="term" value="F:chemokine activity"/>
    <property type="evidence" value="ECO:0007669"/>
    <property type="project" value="InterPro"/>
</dbReference>
<proteinExistence type="predicted"/>
<dbReference type="AlphaFoldDB" id="A0A674B8A9"/>
<dbReference type="Gene3D" id="2.40.50.40">
    <property type="match status" value="1"/>
</dbReference>
<feature type="domain" description="Chemokine interleukin-8-like" evidence="2">
    <location>
        <begin position="91"/>
        <end position="145"/>
    </location>
</feature>
<name>A0A674B8A9_SALTR</name>
<dbReference type="Proteomes" id="UP000472277">
    <property type="component" value="Chromosome 5"/>
</dbReference>
<keyword evidence="1" id="KW-0202">Cytokine</keyword>
<evidence type="ECO:0000259" key="2">
    <source>
        <dbReference type="SMART" id="SM00199"/>
    </source>
</evidence>